<keyword evidence="7" id="KW-0378">Hydrolase</keyword>
<keyword evidence="16" id="KW-1185">Reference proteome</keyword>
<comment type="pathway">
    <text evidence="3">Sphingolipid metabolism.</text>
</comment>
<evidence type="ECO:0000256" key="2">
    <source>
        <dbReference type="ARBA" id="ARBA00004760"/>
    </source>
</evidence>
<evidence type="ECO:0000256" key="9">
    <source>
        <dbReference type="ARBA" id="ARBA00022919"/>
    </source>
</evidence>
<feature type="transmembrane region" description="Helical" evidence="13">
    <location>
        <begin position="336"/>
        <end position="356"/>
    </location>
</feature>
<keyword evidence="10 13" id="KW-1133">Transmembrane helix</keyword>
<name>G3AX04_CANTC</name>
<dbReference type="HOGENOM" id="CLU_034001_5_0_1"/>
<organism evidence="16">
    <name type="scientific">Candida tenuis (strain ATCC 10573 / BCRC 21748 / CBS 615 / JCM 9827 / NBRC 10315 / NRRL Y-1498 / VKM Y-70)</name>
    <name type="common">Yeast</name>
    <name type="synonym">Yamadazyma tenuis</name>
    <dbReference type="NCBI Taxonomy" id="590646"/>
    <lineage>
        <taxon>Eukaryota</taxon>
        <taxon>Fungi</taxon>
        <taxon>Dikarya</taxon>
        <taxon>Ascomycota</taxon>
        <taxon>Saccharomycotina</taxon>
        <taxon>Pichiomycetes</taxon>
        <taxon>Debaryomycetaceae</taxon>
        <taxon>Yamadazyma</taxon>
    </lineage>
</organism>
<dbReference type="eggNOG" id="KOG3873">
    <property type="taxonomic scope" value="Eukaryota"/>
</dbReference>
<keyword evidence="6" id="KW-0479">Metal-binding</keyword>
<evidence type="ECO:0000256" key="8">
    <source>
        <dbReference type="ARBA" id="ARBA00022842"/>
    </source>
</evidence>
<keyword evidence="9" id="KW-0746">Sphingolipid metabolism</keyword>
<evidence type="ECO:0000256" key="6">
    <source>
        <dbReference type="ARBA" id="ARBA00022723"/>
    </source>
</evidence>
<dbReference type="Pfam" id="PF03372">
    <property type="entry name" value="Exo_endo_phos"/>
    <property type="match status" value="1"/>
</dbReference>
<reference evidence="15 16" key="1">
    <citation type="journal article" date="2011" name="Proc. Natl. Acad. Sci. U.S.A.">
        <title>Comparative genomics of xylose-fermenting fungi for enhanced biofuel production.</title>
        <authorList>
            <person name="Wohlbach D.J."/>
            <person name="Kuo A."/>
            <person name="Sato T.K."/>
            <person name="Potts K.M."/>
            <person name="Salamov A.A."/>
            <person name="LaButti K.M."/>
            <person name="Sun H."/>
            <person name="Clum A."/>
            <person name="Pangilinan J.L."/>
            <person name="Lindquist E.A."/>
            <person name="Lucas S."/>
            <person name="Lapidus A."/>
            <person name="Jin M."/>
            <person name="Gunawan C."/>
            <person name="Balan V."/>
            <person name="Dale B.E."/>
            <person name="Jeffries T.W."/>
            <person name="Zinkel R."/>
            <person name="Barry K.W."/>
            <person name="Grigoriev I.V."/>
            <person name="Gasch A.P."/>
        </authorList>
    </citation>
    <scope>NUCLEOTIDE SEQUENCE [LARGE SCALE GENOMIC DNA]</scope>
    <source>
        <strain evidence="16">ATCC 10573 / BCRC 21748 / CBS 615 / JCM 9827 / NBRC 10315 / NRRL Y-1498 / VKM Y-70</strain>
    </source>
</reference>
<dbReference type="Proteomes" id="UP000000707">
    <property type="component" value="Unassembled WGS sequence"/>
</dbReference>
<evidence type="ECO:0000313" key="16">
    <source>
        <dbReference type="Proteomes" id="UP000000707"/>
    </source>
</evidence>
<dbReference type="OrthoDB" id="387657at2759"/>
<dbReference type="InterPro" id="IPR038772">
    <property type="entry name" value="Sph/SMPD2-like"/>
</dbReference>
<dbReference type="PANTHER" id="PTHR16320">
    <property type="entry name" value="SPHINGOMYELINASE FAMILY MEMBER"/>
    <property type="match status" value="1"/>
</dbReference>
<evidence type="ECO:0000256" key="3">
    <source>
        <dbReference type="ARBA" id="ARBA00004991"/>
    </source>
</evidence>
<evidence type="ECO:0000259" key="14">
    <source>
        <dbReference type="Pfam" id="PF03372"/>
    </source>
</evidence>
<comment type="pathway">
    <text evidence="2">Lipid metabolism; sphingolipid metabolism.</text>
</comment>
<sequence>MEPNSIKLLTFNVWGLKYVSKFRKERIAGIVHKLRDPSEDYDVIALQEVWCEEDWQLIDHQLADLYPYRRRFKSGILTGPGLAILSKIPIKESWLYRFPVNGFPSAVHRGDWYVGKSLSVTTLAYNIVVLNSHMHAPYGYTGPNSYTCSRSCQAWDISKLINLLNKAGYHIILVGDLNSKPGSLPNKLFTQQTNLQDSWELFKSSSGQLLTNEEVSVLSPKDQILKGGVTCDSQLNSWRAKRRLDEACRLDYALINQSLGVVDASVKFVDSLPEVGCSYSDHFAYYVELKLGPKAEPQSSIDASKGDVWAVYKEFLAEIEVYKTQILPSHFKWREYHFYVSIVAILVLIVVNSMSFGPWTTVISVLLPIVSITGVINGMFALLWMRSELRNVGEVQLEVEDTLRALDTHDLIDLEVVGV</sequence>
<dbReference type="AlphaFoldDB" id="G3AX04"/>
<dbReference type="STRING" id="590646.G3AX04"/>
<feature type="transmembrane region" description="Helical" evidence="13">
    <location>
        <begin position="362"/>
        <end position="384"/>
    </location>
</feature>
<dbReference type="SUPFAM" id="SSF56219">
    <property type="entry name" value="DNase I-like"/>
    <property type="match status" value="1"/>
</dbReference>
<proteinExistence type="inferred from homology"/>
<comment type="similarity">
    <text evidence="4">Belongs to the neutral sphingomyelinase family.</text>
</comment>
<dbReference type="KEGG" id="cten:18246499"/>
<dbReference type="InterPro" id="IPR005135">
    <property type="entry name" value="Endo/exonuclease/phosphatase"/>
</dbReference>
<dbReference type="GeneID" id="18246499"/>
<dbReference type="GO" id="GO:0006665">
    <property type="term" value="P:sphingolipid metabolic process"/>
    <property type="evidence" value="ECO:0007669"/>
    <property type="project" value="UniProtKB-KW"/>
</dbReference>
<dbReference type="InterPro" id="IPR036691">
    <property type="entry name" value="Endo/exonu/phosph_ase_sf"/>
</dbReference>
<evidence type="ECO:0000256" key="4">
    <source>
        <dbReference type="ARBA" id="ARBA00006335"/>
    </source>
</evidence>
<comment type="subcellular location">
    <subcellularLocation>
        <location evidence="1">Membrane</location>
        <topology evidence="1">Multi-pass membrane protein</topology>
    </subcellularLocation>
</comment>
<evidence type="ECO:0000256" key="5">
    <source>
        <dbReference type="ARBA" id="ARBA00022692"/>
    </source>
</evidence>
<keyword evidence="5 13" id="KW-0812">Transmembrane</keyword>
<dbReference type="PANTHER" id="PTHR16320:SF24">
    <property type="entry name" value="PHOSPHODIESTERASE, PUTATIVE-RELATED"/>
    <property type="match status" value="1"/>
</dbReference>
<evidence type="ECO:0000313" key="15">
    <source>
        <dbReference type="EMBL" id="EGV66653.1"/>
    </source>
</evidence>
<dbReference type="EMBL" id="GL996510">
    <property type="protein sequence ID" value="EGV66653.1"/>
    <property type="molecule type" value="Genomic_DNA"/>
</dbReference>
<evidence type="ECO:0000256" key="10">
    <source>
        <dbReference type="ARBA" id="ARBA00022989"/>
    </source>
</evidence>
<protein>
    <submittedName>
        <fullName evidence="15">DNase I-like protein</fullName>
    </submittedName>
</protein>
<dbReference type="GO" id="GO:0016020">
    <property type="term" value="C:membrane"/>
    <property type="evidence" value="ECO:0007669"/>
    <property type="project" value="UniProtKB-SubCell"/>
</dbReference>
<evidence type="ECO:0000256" key="12">
    <source>
        <dbReference type="ARBA" id="ARBA00023136"/>
    </source>
</evidence>
<gene>
    <name evidence="15" type="ORF">CANTEDRAFT_112374</name>
</gene>
<evidence type="ECO:0000256" key="7">
    <source>
        <dbReference type="ARBA" id="ARBA00022801"/>
    </source>
</evidence>
<evidence type="ECO:0000256" key="1">
    <source>
        <dbReference type="ARBA" id="ARBA00004141"/>
    </source>
</evidence>
<keyword evidence="11" id="KW-0443">Lipid metabolism</keyword>
<dbReference type="GO" id="GO:0004767">
    <property type="term" value="F:sphingomyelin phosphodiesterase activity"/>
    <property type="evidence" value="ECO:0007669"/>
    <property type="project" value="InterPro"/>
</dbReference>
<dbReference type="Gene3D" id="3.60.10.10">
    <property type="entry name" value="Endonuclease/exonuclease/phosphatase"/>
    <property type="match status" value="1"/>
</dbReference>
<keyword evidence="12 13" id="KW-0472">Membrane</keyword>
<keyword evidence="8" id="KW-0460">Magnesium</keyword>
<evidence type="ECO:0000256" key="13">
    <source>
        <dbReference type="SAM" id="Phobius"/>
    </source>
</evidence>
<feature type="domain" description="Endonuclease/exonuclease/phosphatase" evidence="14">
    <location>
        <begin position="9"/>
        <end position="282"/>
    </location>
</feature>
<evidence type="ECO:0000256" key="11">
    <source>
        <dbReference type="ARBA" id="ARBA00023098"/>
    </source>
</evidence>
<dbReference type="GO" id="GO:0046872">
    <property type="term" value="F:metal ion binding"/>
    <property type="evidence" value="ECO:0007669"/>
    <property type="project" value="UniProtKB-KW"/>
</dbReference>
<accession>G3AX04</accession>